<dbReference type="EMBL" id="BLAF01000055">
    <property type="protein sequence ID" value="GES24660.1"/>
    <property type="molecule type" value="Genomic_DNA"/>
</dbReference>
<sequence>MVVPGTTSALLVLPHSARSPRSVHDQRNQVASEVEEMLDAHPLAKILITMPDPQTPA</sequence>
<proteinExistence type="predicted"/>
<protein>
    <submittedName>
        <fullName evidence="1">Uncharacterized protein</fullName>
    </submittedName>
</protein>
<dbReference type="Proteomes" id="UP000377595">
    <property type="component" value="Unassembled WGS sequence"/>
</dbReference>
<organism evidence="1 2">
    <name type="scientific">Acrocarpospora pleiomorpha</name>
    <dbReference type="NCBI Taxonomy" id="90975"/>
    <lineage>
        <taxon>Bacteria</taxon>
        <taxon>Bacillati</taxon>
        <taxon>Actinomycetota</taxon>
        <taxon>Actinomycetes</taxon>
        <taxon>Streptosporangiales</taxon>
        <taxon>Streptosporangiaceae</taxon>
        <taxon>Acrocarpospora</taxon>
    </lineage>
</organism>
<keyword evidence="2" id="KW-1185">Reference proteome</keyword>
<accession>A0A5M3XUT7</accession>
<evidence type="ECO:0000313" key="1">
    <source>
        <dbReference type="EMBL" id="GES24660.1"/>
    </source>
</evidence>
<reference evidence="1 2" key="1">
    <citation type="submission" date="2019-10" db="EMBL/GenBank/DDBJ databases">
        <title>Whole genome shotgun sequence of Acrocarpospora pleiomorpha NBRC 16267.</title>
        <authorList>
            <person name="Ichikawa N."/>
            <person name="Kimura A."/>
            <person name="Kitahashi Y."/>
            <person name="Komaki H."/>
            <person name="Oguchi A."/>
        </authorList>
    </citation>
    <scope>NUCLEOTIDE SEQUENCE [LARGE SCALE GENOMIC DNA]</scope>
    <source>
        <strain evidence="1 2">NBRC 16267</strain>
    </source>
</reference>
<evidence type="ECO:0000313" key="2">
    <source>
        <dbReference type="Proteomes" id="UP000377595"/>
    </source>
</evidence>
<name>A0A5M3XUT7_9ACTN</name>
<dbReference type="AlphaFoldDB" id="A0A5M3XUT7"/>
<gene>
    <name evidence="1" type="ORF">Aple_075590</name>
</gene>
<comment type="caution">
    <text evidence="1">The sequence shown here is derived from an EMBL/GenBank/DDBJ whole genome shotgun (WGS) entry which is preliminary data.</text>
</comment>